<reference evidence="4 5" key="1">
    <citation type="submission" date="2016-09" db="EMBL/GenBank/DDBJ databases">
        <title>Extensive genetic diversity and differential bi-allelic expression allows diatom success in the polar Southern Ocean.</title>
        <authorList>
            <consortium name="DOE Joint Genome Institute"/>
            <person name="Mock T."/>
            <person name="Otillar R.P."/>
            <person name="Strauss J."/>
            <person name="Dupont C."/>
            <person name="Frickenhaus S."/>
            <person name="Maumus F."/>
            <person name="Mcmullan M."/>
            <person name="Sanges R."/>
            <person name="Schmutz J."/>
            <person name="Toseland A."/>
            <person name="Valas R."/>
            <person name="Veluchamy A."/>
            <person name="Ward B.J."/>
            <person name="Allen A."/>
            <person name="Barry K."/>
            <person name="Falciatore A."/>
            <person name="Ferrante M."/>
            <person name="Fortunato A.E."/>
            <person name="Gloeckner G."/>
            <person name="Gruber A."/>
            <person name="Hipkin R."/>
            <person name="Janech M."/>
            <person name="Kroth P."/>
            <person name="Leese F."/>
            <person name="Lindquist E."/>
            <person name="Lyon B.R."/>
            <person name="Martin J."/>
            <person name="Mayer C."/>
            <person name="Parker M."/>
            <person name="Quesneville H."/>
            <person name="Raymond J."/>
            <person name="Uhlig C."/>
            <person name="Valentin K.U."/>
            <person name="Worden A.Z."/>
            <person name="Armbrust E.V."/>
            <person name="Bowler C."/>
            <person name="Green B."/>
            <person name="Moulton V."/>
            <person name="Van Oosterhout C."/>
            <person name="Grigoriev I."/>
        </authorList>
    </citation>
    <scope>NUCLEOTIDE SEQUENCE [LARGE SCALE GENOMIC DNA]</scope>
    <source>
        <strain evidence="4 5">CCMP1102</strain>
    </source>
</reference>
<evidence type="ECO:0000313" key="5">
    <source>
        <dbReference type="Proteomes" id="UP000095751"/>
    </source>
</evidence>
<evidence type="ECO:0000256" key="3">
    <source>
        <dbReference type="SAM" id="Phobius"/>
    </source>
</evidence>
<dbReference type="AlphaFoldDB" id="A0A1E7FJX5"/>
<dbReference type="EMBL" id="KV784356">
    <property type="protein sequence ID" value="OEU18481.1"/>
    <property type="molecule type" value="Genomic_DNA"/>
</dbReference>
<dbReference type="Gene3D" id="3.40.50.720">
    <property type="entry name" value="NAD(P)-binding Rossmann-like Domain"/>
    <property type="match status" value="1"/>
</dbReference>
<accession>A0A1E7FJX5</accession>
<dbReference type="Pfam" id="PF00106">
    <property type="entry name" value="adh_short"/>
    <property type="match status" value="1"/>
</dbReference>
<keyword evidence="3" id="KW-0472">Membrane</keyword>
<dbReference type="SUPFAM" id="SSF51735">
    <property type="entry name" value="NAD(P)-binding Rossmann-fold domains"/>
    <property type="match status" value="1"/>
</dbReference>
<dbReference type="GO" id="GO:0016491">
    <property type="term" value="F:oxidoreductase activity"/>
    <property type="evidence" value="ECO:0007669"/>
    <property type="project" value="UniProtKB-KW"/>
</dbReference>
<sequence length="377" mass="40250">MRLLQVLWPTTIGVYFLLLAITISTTDGLNIAITGSSQGIGLEAATRLIAEGHTVYHACRNQERANVAQQESGGGIPMICDLNDFTSIRHFAEQLIKKSTPENGGLDVLCLNAGIAPSTKSIVPKLTKDGYEECIGVNHLGHFLLANLLKDHLLQESSSNSGRIVITASSVHDPEGPGGAVGGKGGATLVIYQVLVLILLLIRIIIQRNYQQCRDGSITYDGGKIYKDSKLCNLLFMREAVKRWGGKNGNDNDKDDGLQILSFNPGFIPSSGLFRAPRADNWLGATAFTIIAGVVGFAVPIEIGGGRLAYMATVNTSKSTSSTDGIIKNGSYFSADVKSKGTTIEDGFDDQTTISMEASNDDIASQLWDISAKIVGV</sequence>
<keyword evidence="3" id="KW-0812">Transmembrane</keyword>
<evidence type="ECO:0000256" key="1">
    <source>
        <dbReference type="ARBA" id="ARBA00006484"/>
    </source>
</evidence>
<dbReference type="PRINTS" id="PR00081">
    <property type="entry name" value="GDHRDH"/>
</dbReference>
<keyword evidence="5" id="KW-1185">Reference proteome</keyword>
<dbReference type="PANTHER" id="PTHR24320">
    <property type="entry name" value="RETINOL DEHYDROGENASE"/>
    <property type="match status" value="1"/>
</dbReference>
<dbReference type="GO" id="GO:0015995">
    <property type="term" value="P:chlorophyll biosynthetic process"/>
    <property type="evidence" value="ECO:0007669"/>
    <property type="project" value="UniProtKB-UniPathway"/>
</dbReference>
<name>A0A1E7FJX5_9STRA</name>
<keyword evidence="3" id="KW-1133">Transmembrane helix</keyword>
<dbReference type="PANTHER" id="PTHR24320:SF152">
    <property type="entry name" value="SHORT-CHAIN DEHYDROGENASE_REDUCTASE FAMILY PROTEIN"/>
    <property type="match status" value="1"/>
</dbReference>
<dbReference type="InterPro" id="IPR036291">
    <property type="entry name" value="NAD(P)-bd_dom_sf"/>
</dbReference>
<comment type="similarity">
    <text evidence="1">Belongs to the short-chain dehydrogenases/reductases (SDR) family.</text>
</comment>
<organism evidence="4 5">
    <name type="scientific">Fragilariopsis cylindrus CCMP1102</name>
    <dbReference type="NCBI Taxonomy" id="635003"/>
    <lineage>
        <taxon>Eukaryota</taxon>
        <taxon>Sar</taxon>
        <taxon>Stramenopiles</taxon>
        <taxon>Ochrophyta</taxon>
        <taxon>Bacillariophyta</taxon>
        <taxon>Bacillariophyceae</taxon>
        <taxon>Bacillariophycidae</taxon>
        <taxon>Bacillariales</taxon>
        <taxon>Bacillariaceae</taxon>
        <taxon>Fragilariopsis</taxon>
    </lineage>
</organism>
<protein>
    <submittedName>
        <fullName evidence="4">NAD(P)-binding protein</fullName>
    </submittedName>
</protein>
<dbReference type="Proteomes" id="UP000095751">
    <property type="component" value="Unassembled WGS sequence"/>
</dbReference>
<proteinExistence type="inferred from homology"/>
<gene>
    <name evidence="4" type="ORF">FRACYDRAFT_236759</name>
</gene>
<feature type="transmembrane region" description="Helical" evidence="3">
    <location>
        <begin position="189"/>
        <end position="206"/>
    </location>
</feature>
<dbReference type="FunCoup" id="A0A1E7FJX5">
    <property type="interactions" value="7"/>
</dbReference>
<evidence type="ECO:0000256" key="2">
    <source>
        <dbReference type="ARBA" id="ARBA00023002"/>
    </source>
</evidence>
<dbReference type="OrthoDB" id="187748at2759"/>
<feature type="transmembrane region" description="Helical" evidence="3">
    <location>
        <begin position="282"/>
        <end position="301"/>
    </location>
</feature>
<dbReference type="UniPathway" id="UPA00668"/>
<dbReference type="InParanoid" id="A0A1E7FJX5"/>
<evidence type="ECO:0000313" key="4">
    <source>
        <dbReference type="EMBL" id="OEU18481.1"/>
    </source>
</evidence>
<dbReference type="KEGG" id="fcy:FRACYDRAFT_236759"/>
<dbReference type="InterPro" id="IPR002347">
    <property type="entry name" value="SDR_fam"/>
</dbReference>
<keyword evidence="2" id="KW-0560">Oxidoreductase</keyword>
<feature type="transmembrane region" description="Helical" evidence="3">
    <location>
        <begin position="6"/>
        <end position="23"/>
    </location>
</feature>